<feature type="region of interest" description="Disordered" evidence="6">
    <location>
        <begin position="1"/>
        <end position="23"/>
    </location>
</feature>
<name>A0AB34K4J4_PRYPA</name>
<evidence type="ECO:0008006" key="10">
    <source>
        <dbReference type="Google" id="ProtNLM"/>
    </source>
</evidence>
<evidence type="ECO:0000256" key="3">
    <source>
        <dbReference type="ARBA" id="ARBA00022692"/>
    </source>
</evidence>
<evidence type="ECO:0000256" key="6">
    <source>
        <dbReference type="SAM" id="MobiDB-lite"/>
    </source>
</evidence>
<keyword evidence="4 7" id="KW-1133">Transmembrane helix</keyword>
<comment type="caution">
    <text evidence="8">The sequence shown here is derived from an EMBL/GenBank/DDBJ whole genome shotgun (WGS) entry which is preliminary data.</text>
</comment>
<evidence type="ECO:0000256" key="1">
    <source>
        <dbReference type="ARBA" id="ARBA00004141"/>
    </source>
</evidence>
<dbReference type="SUPFAM" id="SSF103473">
    <property type="entry name" value="MFS general substrate transporter"/>
    <property type="match status" value="1"/>
</dbReference>
<evidence type="ECO:0000256" key="5">
    <source>
        <dbReference type="ARBA" id="ARBA00023136"/>
    </source>
</evidence>
<accession>A0AB34K4J4</accession>
<dbReference type="PANTHER" id="PTHR23511">
    <property type="entry name" value="SYNAPTIC VESICLE GLYCOPROTEIN 2"/>
    <property type="match status" value="1"/>
</dbReference>
<feature type="transmembrane region" description="Helical" evidence="7">
    <location>
        <begin position="342"/>
        <end position="361"/>
    </location>
</feature>
<keyword evidence="2" id="KW-0813">Transport</keyword>
<dbReference type="InterPro" id="IPR036259">
    <property type="entry name" value="MFS_trans_sf"/>
</dbReference>
<gene>
    <name evidence="8" type="ORF">AB1Y20_009467</name>
</gene>
<dbReference type="AlphaFoldDB" id="A0AB34K4J4"/>
<dbReference type="Pfam" id="PF07690">
    <property type="entry name" value="MFS_1"/>
    <property type="match status" value="1"/>
</dbReference>
<dbReference type="GO" id="GO:0022857">
    <property type="term" value="F:transmembrane transporter activity"/>
    <property type="evidence" value="ECO:0007669"/>
    <property type="project" value="InterPro"/>
</dbReference>
<evidence type="ECO:0000256" key="7">
    <source>
        <dbReference type="SAM" id="Phobius"/>
    </source>
</evidence>
<keyword evidence="9" id="KW-1185">Reference proteome</keyword>
<protein>
    <recommendedName>
        <fullName evidence="10">Major facilitator superfamily (MFS) profile domain-containing protein</fullName>
    </recommendedName>
</protein>
<organism evidence="8 9">
    <name type="scientific">Prymnesium parvum</name>
    <name type="common">Toxic golden alga</name>
    <dbReference type="NCBI Taxonomy" id="97485"/>
    <lineage>
        <taxon>Eukaryota</taxon>
        <taxon>Haptista</taxon>
        <taxon>Haptophyta</taxon>
        <taxon>Prymnesiophyceae</taxon>
        <taxon>Prymnesiales</taxon>
        <taxon>Prymnesiaceae</taxon>
        <taxon>Prymnesium</taxon>
    </lineage>
</organism>
<sequence>MMELSEPHQRQEDPRQGACEEEGSAVVDEPVAISVRLSPGRRLLLLLIALATVGVFAVVGPFVLAHESPRWLLVMGKENNARALLRKIAAKEKGALNDGRPLQLRLDTGSGKIDMNNGAHCADGAGSMGTKGGGAGAAENPEASLRPEATTYASWHHKLPQLRHHALWRLHAAGCLVTFCLNFGAKGAEIWLGTYIDELGVGRNNATLRDSASTSAGEPDWLEAHFSRLIYFGLISGKIIGDVVNLTASQAFGRLWCLRICFWGAGVCVLLVSQVRSLWVLLLLTTLQGAFQDMLWCNIYMYLAEAFPTSIRSTAFGLSMGIGRSGGVVSSALGGAFNSVQLAFVLYGAAFIVGGVIVSCLGNETSGRPLRDAVS</sequence>
<reference evidence="8 9" key="1">
    <citation type="journal article" date="2024" name="Science">
        <title>Giant polyketide synthase enzymes in the biosynthesis of giant marine polyether toxins.</title>
        <authorList>
            <person name="Fallon T.R."/>
            <person name="Shende V.V."/>
            <person name="Wierzbicki I.H."/>
            <person name="Pendleton A.L."/>
            <person name="Watervoot N.F."/>
            <person name="Auber R.P."/>
            <person name="Gonzalez D.J."/>
            <person name="Wisecaver J.H."/>
            <person name="Moore B.S."/>
        </authorList>
    </citation>
    <scope>NUCLEOTIDE SEQUENCE [LARGE SCALE GENOMIC DNA]</scope>
    <source>
        <strain evidence="8 9">12B1</strain>
    </source>
</reference>
<dbReference type="PANTHER" id="PTHR23511:SF34">
    <property type="entry name" value="SYNAPTIC VESICLE GLYCOPROTEIN 2"/>
    <property type="match status" value="1"/>
</dbReference>
<keyword evidence="5 7" id="KW-0472">Membrane</keyword>
<dbReference type="InterPro" id="IPR011701">
    <property type="entry name" value="MFS"/>
</dbReference>
<feature type="compositionally biased region" description="Basic and acidic residues" evidence="6">
    <location>
        <begin position="1"/>
        <end position="15"/>
    </location>
</feature>
<evidence type="ECO:0000256" key="2">
    <source>
        <dbReference type="ARBA" id="ARBA00022448"/>
    </source>
</evidence>
<dbReference type="Gene3D" id="1.20.1250.20">
    <property type="entry name" value="MFS general substrate transporter like domains"/>
    <property type="match status" value="1"/>
</dbReference>
<dbReference type="Proteomes" id="UP001515480">
    <property type="component" value="Unassembled WGS sequence"/>
</dbReference>
<evidence type="ECO:0000256" key="4">
    <source>
        <dbReference type="ARBA" id="ARBA00022989"/>
    </source>
</evidence>
<dbReference type="GO" id="GO:0016020">
    <property type="term" value="C:membrane"/>
    <property type="evidence" value="ECO:0007669"/>
    <property type="project" value="UniProtKB-SubCell"/>
</dbReference>
<comment type="subcellular location">
    <subcellularLocation>
        <location evidence="1">Membrane</location>
        <topology evidence="1">Multi-pass membrane protein</topology>
    </subcellularLocation>
</comment>
<evidence type="ECO:0000313" key="8">
    <source>
        <dbReference type="EMBL" id="KAL1528102.1"/>
    </source>
</evidence>
<evidence type="ECO:0000313" key="9">
    <source>
        <dbReference type="Proteomes" id="UP001515480"/>
    </source>
</evidence>
<dbReference type="EMBL" id="JBGBPQ010000002">
    <property type="protein sequence ID" value="KAL1528102.1"/>
    <property type="molecule type" value="Genomic_DNA"/>
</dbReference>
<feature type="transmembrane region" description="Helical" evidence="7">
    <location>
        <begin position="43"/>
        <end position="65"/>
    </location>
</feature>
<proteinExistence type="predicted"/>
<keyword evidence="3 7" id="KW-0812">Transmembrane</keyword>